<name>A0A0E0AB84_9ORYZ</name>
<reference evidence="2" key="2">
    <citation type="submission" date="2018-05" db="EMBL/GenBank/DDBJ databases">
        <title>OgluRS3 (Oryza glumaepatula Reference Sequence Version 3).</title>
        <authorList>
            <person name="Zhang J."/>
            <person name="Kudrna D."/>
            <person name="Lee S."/>
            <person name="Talag J."/>
            <person name="Welchert J."/>
            <person name="Wing R.A."/>
        </authorList>
    </citation>
    <scope>NUCLEOTIDE SEQUENCE [LARGE SCALE GENOMIC DNA]</scope>
</reference>
<keyword evidence="3" id="KW-1185">Reference proteome</keyword>
<feature type="compositionally biased region" description="Polar residues" evidence="1">
    <location>
        <begin position="1"/>
        <end position="11"/>
    </location>
</feature>
<proteinExistence type="predicted"/>
<evidence type="ECO:0000313" key="3">
    <source>
        <dbReference type="Proteomes" id="UP000026961"/>
    </source>
</evidence>
<evidence type="ECO:0000256" key="1">
    <source>
        <dbReference type="SAM" id="MobiDB-lite"/>
    </source>
</evidence>
<dbReference type="Proteomes" id="UP000026961">
    <property type="component" value="Chromosome 6"/>
</dbReference>
<accession>A0A0E0AB84</accession>
<dbReference type="HOGENOM" id="CLU_2816596_0_0_1"/>
<organism evidence="2">
    <name type="scientific">Oryza glumipatula</name>
    <dbReference type="NCBI Taxonomy" id="40148"/>
    <lineage>
        <taxon>Eukaryota</taxon>
        <taxon>Viridiplantae</taxon>
        <taxon>Streptophyta</taxon>
        <taxon>Embryophyta</taxon>
        <taxon>Tracheophyta</taxon>
        <taxon>Spermatophyta</taxon>
        <taxon>Magnoliopsida</taxon>
        <taxon>Liliopsida</taxon>
        <taxon>Poales</taxon>
        <taxon>Poaceae</taxon>
        <taxon>BOP clade</taxon>
        <taxon>Oryzoideae</taxon>
        <taxon>Oryzeae</taxon>
        <taxon>Oryzinae</taxon>
        <taxon>Oryza</taxon>
    </lineage>
</organism>
<dbReference type="Gramene" id="OGLUM06G20410.4">
    <property type="protein sequence ID" value="OGLUM06G20410.4"/>
    <property type="gene ID" value="OGLUM06G20410"/>
</dbReference>
<dbReference type="AlphaFoldDB" id="A0A0E0AB84"/>
<reference evidence="2" key="1">
    <citation type="submission" date="2015-04" db="UniProtKB">
        <authorList>
            <consortium name="EnsemblPlants"/>
        </authorList>
    </citation>
    <scope>IDENTIFICATION</scope>
</reference>
<feature type="region of interest" description="Disordered" evidence="1">
    <location>
        <begin position="1"/>
        <end position="67"/>
    </location>
</feature>
<sequence length="67" mass="6635">MANELSATTPPETQPAIHLHDEASPPSGTMENGAGGAGGGSRRVQTAVSPPPPSNPAAPSFSQVSDN</sequence>
<protein>
    <submittedName>
        <fullName evidence="2">Uncharacterized protein</fullName>
    </submittedName>
</protein>
<evidence type="ECO:0000313" key="2">
    <source>
        <dbReference type="EnsemblPlants" id="OGLUM06G20410.4"/>
    </source>
</evidence>
<dbReference type="EnsemblPlants" id="OGLUM06G20410.4">
    <property type="protein sequence ID" value="OGLUM06G20410.4"/>
    <property type="gene ID" value="OGLUM06G20410"/>
</dbReference>